<sequence length="100" mass="10335">MSDEVVVVAKVGGAAALGSAIALRFIPGNWWQRLLSFVGSLGIGCLVGGFAVERFSLVAGSYTHMLAVAAAAVFGLAIVNNGMQQIPEIFAALRRKTLGS</sequence>
<dbReference type="KEGG" id="reu:Reut_A2417"/>
<dbReference type="AlphaFoldDB" id="Q46YK4"/>
<gene>
    <name evidence="2" type="ordered locus">Reut_A2417</name>
</gene>
<feature type="transmembrane region" description="Helical" evidence="1">
    <location>
        <begin position="34"/>
        <end position="52"/>
    </location>
</feature>
<dbReference type="HOGENOM" id="CLU_2344616_0_0_4"/>
<dbReference type="STRING" id="264198.Reut_A2417"/>
<protein>
    <submittedName>
        <fullName evidence="2">Probable lipoprotein transmembrane</fullName>
    </submittedName>
</protein>
<keyword evidence="1 2" id="KW-0812">Transmembrane</keyword>
<dbReference type="EMBL" id="CP000090">
    <property type="protein sequence ID" value="AAZ61779.1"/>
    <property type="molecule type" value="Genomic_DNA"/>
</dbReference>
<organism evidence="2">
    <name type="scientific">Cupriavidus pinatubonensis (strain JMP 134 / LMG 1197)</name>
    <name type="common">Cupriavidus necator (strain JMP 134)</name>
    <dbReference type="NCBI Taxonomy" id="264198"/>
    <lineage>
        <taxon>Bacteria</taxon>
        <taxon>Pseudomonadati</taxon>
        <taxon>Pseudomonadota</taxon>
        <taxon>Betaproteobacteria</taxon>
        <taxon>Burkholderiales</taxon>
        <taxon>Burkholderiaceae</taxon>
        <taxon>Cupriavidus</taxon>
    </lineage>
</organism>
<keyword evidence="2" id="KW-0449">Lipoprotein</keyword>
<evidence type="ECO:0000256" key="1">
    <source>
        <dbReference type="SAM" id="Phobius"/>
    </source>
</evidence>
<accession>Q46YK4</accession>
<keyword evidence="1" id="KW-0472">Membrane</keyword>
<dbReference type="OrthoDB" id="8926973at2"/>
<proteinExistence type="predicted"/>
<name>Q46YK4_CUPPJ</name>
<feature type="transmembrane region" description="Helical" evidence="1">
    <location>
        <begin position="58"/>
        <end position="79"/>
    </location>
</feature>
<dbReference type="eggNOG" id="ENOG50342ID">
    <property type="taxonomic scope" value="Bacteria"/>
</dbReference>
<keyword evidence="1" id="KW-1133">Transmembrane helix</keyword>
<reference evidence="2" key="1">
    <citation type="submission" date="2005-08" db="EMBL/GenBank/DDBJ databases">
        <title>Complete sequence of Chromosome1 of Ralstonia eutropha JMP134.</title>
        <authorList>
            <person name="Copeland A."/>
            <person name="Lucas S."/>
            <person name="Lapidus A."/>
            <person name="Barry K."/>
            <person name="Detter J.C."/>
            <person name="Glavina T."/>
            <person name="Hammon N."/>
            <person name="Israni S."/>
            <person name="Pitluck S."/>
            <person name="Goltsman E."/>
            <person name="Martinez M."/>
            <person name="Schmutz J."/>
            <person name="Larimer F."/>
            <person name="Land M."/>
            <person name="Lykidis A."/>
            <person name="Richardson P."/>
        </authorList>
    </citation>
    <scope>NUCLEOTIDE SEQUENCE</scope>
    <source>
        <strain evidence="2">JMP134</strain>
    </source>
</reference>
<feature type="transmembrane region" description="Helical" evidence="1">
    <location>
        <begin position="6"/>
        <end position="27"/>
    </location>
</feature>
<evidence type="ECO:0000313" key="2">
    <source>
        <dbReference type="EMBL" id="AAZ61779.1"/>
    </source>
</evidence>